<dbReference type="AlphaFoldDB" id="A0A6N9Q947"/>
<dbReference type="RefSeq" id="WP_160648033.1">
    <property type="nucleotide sequence ID" value="NZ_SIJB01000067.1"/>
</dbReference>
<accession>A0A6N9Q947</accession>
<organism evidence="1 2">
    <name type="scientific">Chengkuizengella marina</name>
    <dbReference type="NCBI Taxonomy" id="2507566"/>
    <lineage>
        <taxon>Bacteria</taxon>
        <taxon>Bacillati</taxon>
        <taxon>Bacillota</taxon>
        <taxon>Bacilli</taxon>
        <taxon>Bacillales</taxon>
        <taxon>Paenibacillaceae</taxon>
        <taxon>Chengkuizengella</taxon>
    </lineage>
</organism>
<protein>
    <submittedName>
        <fullName evidence="1">Uncharacterized protein</fullName>
    </submittedName>
</protein>
<name>A0A6N9Q947_9BACL</name>
<reference evidence="1 2" key="1">
    <citation type="submission" date="2019-01" db="EMBL/GenBank/DDBJ databases">
        <title>Chengkuizengella sp. nov., isolated from deep-sea sediment of East Pacific Ocean.</title>
        <authorList>
            <person name="Yang J."/>
            <person name="Lai Q."/>
            <person name="Shao Z."/>
        </authorList>
    </citation>
    <scope>NUCLEOTIDE SEQUENCE [LARGE SCALE GENOMIC DNA]</scope>
    <source>
        <strain evidence="1 2">YPA3-1-1</strain>
    </source>
</reference>
<comment type="caution">
    <text evidence="1">The sequence shown here is derived from an EMBL/GenBank/DDBJ whole genome shotgun (WGS) entry which is preliminary data.</text>
</comment>
<dbReference type="OrthoDB" id="2682174at2"/>
<keyword evidence="2" id="KW-1185">Reference proteome</keyword>
<sequence length="170" mass="18469">MGAFHRTTCDCCVCPMQCVMKQLEDRGPIIISTTVSQEFNLIKSVENFIADTLDGEIPEFFPVCKVTAVGSNALDITTDLKPLRRDIKGKCNCCEDPTTNELVSLGIGTEVSVEFVTQTPGDRFRVPLTGNILSFGEGIVILDNVSDGEGDELPNFAISTCQITNIQKTS</sequence>
<gene>
    <name evidence="1" type="ORF">ERL59_19960</name>
</gene>
<proteinExistence type="predicted"/>
<dbReference type="Proteomes" id="UP000448943">
    <property type="component" value="Unassembled WGS sequence"/>
</dbReference>
<evidence type="ECO:0000313" key="2">
    <source>
        <dbReference type="Proteomes" id="UP000448943"/>
    </source>
</evidence>
<dbReference type="EMBL" id="SIJB01000067">
    <property type="protein sequence ID" value="NBI31211.1"/>
    <property type="molecule type" value="Genomic_DNA"/>
</dbReference>
<evidence type="ECO:0000313" key="1">
    <source>
        <dbReference type="EMBL" id="NBI31211.1"/>
    </source>
</evidence>